<dbReference type="SMART" id="SM00862">
    <property type="entry name" value="Trans_reg_C"/>
    <property type="match status" value="1"/>
</dbReference>
<feature type="domain" description="OmpR/PhoB-type" evidence="4">
    <location>
        <begin position="1"/>
        <end position="99"/>
    </location>
</feature>
<dbReference type="PANTHER" id="PTHR47691:SF3">
    <property type="entry name" value="HTH-TYPE TRANSCRIPTIONAL REGULATOR RV0890C-RELATED"/>
    <property type="match status" value="1"/>
</dbReference>
<dbReference type="AlphaFoldDB" id="A0A2W2GRW8"/>
<dbReference type="GO" id="GO:0006355">
    <property type="term" value="P:regulation of DNA-templated transcription"/>
    <property type="evidence" value="ECO:0007669"/>
    <property type="project" value="InterPro"/>
</dbReference>
<dbReference type="InterPro" id="IPR001867">
    <property type="entry name" value="OmpR/PhoB-type_DNA-bd"/>
</dbReference>
<dbReference type="Pfam" id="PF00486">
    <property type="entry name" value="Trans_reg_C"/>
    <property type="match status" value="1"/>
</dbReference>
<comment type="caution">
    <text evidence="5">The sequence shown here is derived from an EMBL/GenBank/DDBJ whole genome shotgun (WGS) entry which is preliminary data.</text>
</comment>
<dbReference type="Pfam" id="PF13424">
    <property type="entry name" value="TPR_12"/>
    <property type="match status" value="1"/>
</dbReference>
<feature type="DNA-binding region" description="OmpR/PhoB-type" evidence="2">
    <location>
        <begin position="1"/>
        <end position="99"/>
    </location>
</feature>
<keyword evidence="6" id="KW-1185">Reference proteome</keyword>
<dbReference type="SUPFAM" id="SSF48452">
    <property type="entry name" value="TPR-like"/>
    <property type="match status" value="1"/>
</dbReference>
<protein>
    <recommendedName>
        <fullName evidence="4">OmpR/PhoB-type domain-containing protein</fullName>
    </recommendedName>
</protein>
<evidence type="ECO:0000313" key="6">
    <source>
        <dbReference type="Proteomes" id="UP000248544"/>
    </source>
</evidence>
<evidence type="ECO:0000256" key="3">
    <source>
        <dbReference type="SAM" id="MobiDB-lite"/>
    </source>
</evidence>
<keyword evidence="1 2" id="KW-0238">DNA-binding</keyword>
<dbReference type="GO" id="GO:0000160">
    <property type="term" value="P:phosphorelay signal transduction system"/>
    <property type="evidence" value="ECO:0007669"/>
    <property type="project" value="InterPro"/>
</dbReference>
<dbReference type="InterPro" id="IPR016032">
    <property type="entry name" value="Sig_transdc_resp-reg_C-effctor"/>
</dbReference>
<organism evidence="5 6">
    <name type="scientific">Spongiactinospora gelatinilytica</name>
    <dbReference type="NCBI Taxonomy" id="2666298"/>
    <lineage>
        <taxon>Bacteria</taxon>
        <taxon>Bacillati</taxon>
        <taxon>Actinomycetota</taxon>
        <taxon>Actinomycetes</taxon>
        <taxon>Streptosporangiales</taxon>
        <taxon>Streptosporangiaceae</taxon>
        <taxon>Spongiactinospora</taxon>
    </lineage>
</organism>
<evidence type="ECO:0000259" key="4">
    <source>
        <dbReference type="PROSITE" id="PS51755"/>
    </source>
</evidence>
<dbReference type="SUPFAM" id="SSF46894">
    <property type="entry name" value="C-terminal effector domain of the bipartite response regulators"/>
    <property type="match status" value="1"/>
</dbReference>
<sequence>MRVALLGPVRAYADDGVPIDIGGPMQRALLARLALSAGQVVPVGSLVDALWGERPPADAGKAMHALVYRLRKALGEPGLVGIGGDRLPAEDRPGGRGRRPVRGAGRPGPPGAGGRVRAFLPEDDIPYVLDSLVGKSIVERTADSYRMLETIRAYAAERLDLAGEPERTRDRFTRHFAALAEELEPLVRSGRQAEMLGLFASEYDNLIWALRIAIDVRDATTAARMLGSLFWYWDTLRYDGRAKAYVSRVLEFGDALPADARAACTAIHLMAGEGGPVTDPERVRALIDECRRTGALERYPMLPMLTLMTAHLLGMDDLVDQEMARIRAGADRWAIAGTLVVQAVRHRERGDWHGAAALLEEALRIHEETGDQWWTATLLAGTARLHSVAGDTDRALAAYRRSIALVSALSPHETIAHRLGLATERMRAGDAGNMAAALRDIETAERAAWESGRPELEVEVSFAFADLHHRQGDIERSDRIFDRVERSAREIPLPEQGIDARLVLARMANLVARGDALRARELRLRSVRAASAHLDPALAAELQAGLARLEGDPRRAAVMLGMSQAVRGAFDHGDALLRSLVTRLTKELGQAGYEQAYRAGAETPRDEAVRRLSPR</sequence>
<name>A0A2W2GRW8_9ACTN</name>
<feature type="region of interest" description="Disordered" evidence="3">
    <location>
        <begin position="84"/>
        <end position="115"/>
    </location>
</feature>
<dbReference type="EMBL" id="POUA01000058">
    <property type="protein sequence ID" value="PZG50493.1"/>
    <property type="molecule type" value="Genomic_DNA"/>
</dbReference>
<gene>
    <name evidence="5" type="ORF">C1I98_10335</name>
</gene>
<dbReference type="Proteomes" id="UP000248544">
    <property type="component" value="Unassembled WGS sequence"/>
</dbReference>
<evidence type="ECO:0000256" key="1">
    <source>
        <dbReference type="ARBA" id="ARBA00023125"/>
    </source>
</evidence>
<dbReference type="Gene3D" id="1.10.10.10">
    <property type="entry name" value="Winged helix-like DNA-binding domain superfamily/Winged helix DNA-binding domain"/>
    <property type="match status" value="1"/>
</dbReference>
<proteinExistence type="predicted"/>
<dbReference type="InterPro" id="IPR011990">
    <property type="entry name" value="TPR-like_helical_dom_sf"/>
</dbReference>
<dbReference type="PROSITE" id="PS51755">
    <property type="entry name" value="OMPR_PHOB"/>
    <property type="match status" value="1"/>
</dbReference>
<dbReference type="Gene3D" id="1.25.40.10">
    <property type="entry name" value="Tetratricopeptide repeat domain"/>
    <property type="match status" value="1"/>
</dbReference>
<dbReference type="PANTHER" id="PTHR47691">
    <property type="entry name" value="REGULATOR-RELATED"/>
    <property type="match status" value="1"/>
</dbReference>
<dbReference type="InterPro" id="IPR036388">
    <property type="entry name" value="WH-like_DNA-bd_sf"/>
</dbReference>
<accession>A0A2W2GRW8</accession>
<dbReference type="GO" id="GO:0003677">
    <property type="term" value="F:DNA binding"/>
    <property type="evidence" value="ECO:0007669"/>
    <property type="project" value="UniProtKB-UniRule"/>
</dbReference>
<dbReference type="RefSeq" id="WP_111166945.1">
    <property type="nucleotide sequence ID" value="NZ_POUA01000058.1"/>
</dbReference>
<evidence type="ECO:0000313" key="5">
    <source>
        <dbReference type="EMBL" id="PZG50493.1"/>
    </source>
</evidence>
<reference evidence="5 6" key="1">
    <citation type="submission" date="2018-01" db="EMBL/GenBank/DDBJ databases">
        <title>Draft genome sequence of Sphaerisporangium sp. 7K107.</title>
        <authorList>
            <person name="Sahin N."/>
            <person name="Saygin H."/>
            <person name="Ay H."/>
        </authorList>
    </citation>
    <scope>NUCLEOTIDE SEQUENCE [LARGE SCALE GENOMIC DNA]</scope>
    <source>
        <strain evidence="5 6">7K107</strain>
    </source>
</reference>
<evidence type="ECO:0000256" key="2">
    <source>
        <dbReference type="PROSITE-ProRule" id="PRU01091"/>
    </source>
</evidence>